<evidence type="ECO:0000313" key="2">
    <source>
        <dbReference type="Proteomes" id="UP000075880"/>
    </source>
</evidence>
<dbReference type="Proteomes" id="UP000075880">
    <property type="component" value="Unassembled WGS sequence"/>
</dbReference>
<reference evidence="1" key="1">
    <citation type="submission" date="2024-04" db="UniProtKB">
        <authorList>
            <consortium name="EnsemblMetazoa"/>
        </authorList>
    </citation>
    <scope>IDENTIFICATION</scope>
    <source>
        <strain evidence="1">EBRO</strain>
    </source>
</reference>
<evidence type="ECO:0000313" key="1">
    <source>
        <dbReference type="EnsemblMetazoa" id="ENSAATROPP001339"/>
    </source>
</evidence>
<sequence>ECGNHVVRFRQQHNRKFVHLQAAAGSAAEIAIKSPFGRINSSISVDARQQPISENAIP</sequence>
<dbReference type="AlphaFoldDB" id="A0AAG5CS38"/>
<proteinExistence type="predicted"/>
<dbReference type="EnsemblMetazoa" id="ENSAATROPT001393">
    <property type="protein sequence ID" value="ENSAATROPP001339"/>
    <property type="gene ID" value="ENSAATROPG001105"/>
</dbReference>
<accession>A0AAG5CS38</accession>
<keyword evidence="2" id="KW-1185">Reference proteome</keyword>
<protein>
    <submittedName>
        <fullName evidence="1">Uncharacterized protein</fullName>
    </submittedName>
</protein>
<name>A0AAG5CS38_ANOAO</name>
<organism evidence="1 2">
    <name type="scientific">Anopheles atroparvus</name>
    <name type="common">European mosquito</name>
    <dbReference type="NCBI Taxonomy" id="41427"/>
    <lineage>
        <taxon>Eukaryota</taxon>
        <taxon>Metazoa</taxon>
        <taxon>Ecdysozoa</taxon>
        <taxon>Arthropoda</taxon>
        <taxon>Hexapoda</taxon>
        <taxon>Insecta</taxon>
        <taxon>Pterygota</taxon>
        <taxon>Neoptera</taxon>
        <taxon>Endopterygota</taxon>
        <taxon>Diptera</taxon>
        <taxon>Nematocera</taxon>
        <taxon>Culicoidea</taxon>
        <taxon>Culicidae</taxon>
        <taxon>Anophelinae</taxon>
        <taxon>Anopheles</taxon>
    </lineage>
</organism>